<feature type="chain" id="PRO_5016827152" description="Secreted protein" evidence="3">
    <location>
        <begin position="24"/>
        <end position="816"/>
    </location>
</feature>
<feature type="compositionally biased region" description="Basic and acidic residues" evidence="1">
    <location>
        <begin position="630"/>
        <end position="640"/>
    </location>
</feature>
<dbReference type="Proteomes" id="UP000252530">
    <property type="component" value="Unassembled WGS sequence"/>
</dbReference>
<feature type="signal peptide" evidence="3">
    <location>
        <begin position="1"/>
        <end position="23"/>
    </location>
</feature>
<evidence type="ECO:0008006" key="6">
    <source>
        <dbReference type="Google" id="ProtNLM"/>
    </source>
</evidence>
<feature type="compositionally biased region" description="Polar residues" evidence="1">
    <location>
        <begin position="241"/>
        <end position="250"/>
    </location>
</feature>
<evidence type="ECO:0000256" key="3">
    <source>
        <dbReference type="SAM" id="SignalP"/>
    </source>
</evidence>
<dbReference type="EMBL" id="PDCG01000011">
    <property type="protein sequence ID" value="RBP97270.1"/>
    <property type="molecule type" value="Genomic_DNA"/>
</dbReference>
<gene>
    <name evidence="4" type="ORF">CRD60_07775</name>
</gene>
<evidence type="ECO:0000256" key="1">
    <source>
        <dbReference type="SAM" id="MobiDB-lite"/>
    </source>
</evidence>
<dbReference type="Pfam" id="PF19516">
    <property type="entry name" value="DUF6049"/>
    <property type="match status" value="1"/>
</dbReference>
<keyword evidence="2" id="KW-1133">Transmembrane helix</keyword>
<feature type="region of interest" description="Disordered" evidence="1">
    <location>
        <begin position="594"/>
        <end position="640"/>
    </location>
</feature>
<evidence type="ECO:0000313" key="5">
    <source>
        <dbReference type="Proteomes" id="UP000252530"/>
    </source>
</evidence>
<reference evidence="4 5" key="1">
    <citation type="submission" date="2017-10" db="EMBL/GenBank/DDBJ databases">
        <title>Bifidobacterium xylocopum sp. nov. and Bifidobacterium aemilianum sp. nov., from the carpenter bee (Xylocopa violacea) digestive tract.</title>
        <authorList>
            <person name="Alberoni D."/>
            <person name="Baffoni L."/>
            <person name="Di Gioia D."/>
            <person name="Gaggia F."/>
            <person name="Biavati B."/>
        </authorList>
    </citation>
    <scope>NUCLEOTIDE SEQUENCE [LARGE SCALE GENOMIC DNA]</scope>
    <source>
        <strain evidence="4 5">XV10</strain>
    </source>
</reference>
<accession>A0A366K6A0</accession>
<keyword evidence="2" id="KW-0472">Membrane</keyword>
<keyword evidence="5" id="KW-1185">Reference proteome</keyword>
<dbReference type="OrthoDB" id="3242630at2"/>
<dbReference type="InterPro" id="IPR046112">
    <property type="entry name" value="DUF6049"/>
</dbReference>
<dbReference type="AlphaFoldDB" id="A0A366K6A0"/>
<evidence type="ECO:0000256" key="2">
    <source>
        <dbReference type="SAM" id="Phobius"/>
    </source>
</evidence>
<keyword evidence="3" id="KW-0732">Signal</keyword>
<name>A0A366K6A0_9BIFI</name>
<organism evidence="4 5">
    <name type="scientific">Bifidobacterium aemilianum</name>
    <dbReference type="NCBI Taxonomy" id="2493120"/>
    <lineage>
        <taxon>Bacteria</taxon>
        <taxon>Bacillati</taxon>
        <taxon>Actinomycetota</taxon>
        <taxon>Actinomycetes</taxon>
        <taxon>Bifidobacteriales</taxon>
        <taxon>Bifidobacteriaceae</taxon>
        <taxon>Bifidobacterium</taxon>
    </lineage>
</organism>
<feature type="region of interest" description="Disordered" evidence="1">
    <location>
        <begin position="211"/>
        <end position="306"/>
    </location>
</feature>
<feature type="transmembrane region" description="Helical" evidence="2">
    <location>
        <begin position="788"/>
        <end position="805"/>
    </location>
</feature>
<comment type="caution">
    <text evidence="4">The sequence shown here is derived from an EMBL/GenBank/DDBJ whole genome shotgun (WGS) entry which is preliminary data.</text>
</comment>
<proteinExistence type="predicted"/>
<keyword evidence="2" id="KW-0812">Transmembrane</keyword>
<dbReference type="RefSeq" id="WP_113860707.1">
    <property type="nucleotide sequence ID" value="NZ_PDCG01000011.1"/>
</dbReference>
<protein>
    <recommendedName>
        <fullName evidence="6">Secreted protein</fullName>
    </recommendedName>
</protein>
<feature type="compositionally biased region" description="Basic and acidic residues" evidence="1">
    <location>
        <begin position="224"/>
        <end position="240"/>
    </location>
</feature>
<sequence>MLCLLSSLLTCCLILASPSAALALDLSAPGRNDGQWSGDKPRVSIQLDQASPLVTATSGYHAKVSLINESDQETPAGSLQVLTNSFYTFLSRTDIQQWAEADEPIAVPNLLGEVDIAPIPAGGKTSATIDVPADQEQLKAMFSWGPKPLLFRYQTDKGHNVDLHSFLTRSSEGLQTAQTPPLQMTVVLPLSSRNWQVDQDSINTLLTHGVEDEDGAAGHGSQQGDKRADDGKDGKNKTNQDKTSQGNSGPDKNNTDKNNNDKAQQDKDAENKNPAAKGQKQADSGSEPATGKASPGGKDSESSLWPLTLDCKTKSERARLKAISDNSKLQVVADPLYQQALSVPAKTSGTMQPGAFDITGYAALGQEANYQAAGISPSLWSAQAAEQAEHKALGVQTATMPAYAWQGRGEWTLKALETARRQGYSRVIADSGVEYNKSTTVHTGKYTVPTSAGDVTILSAQETLTGLAQGKPSSKQALAETGEAGQLARFMAQSAYYQMEQPYSTRNVLVCLKAGASAQQINALMGAVGGASWLSLSSLDDLFSTEAYKSGDEALKSLPQESKLTDADASTLTHGLTQLAASRKDIERFTDSILATPHSQEDRSQAQPDRLSKNPSPKVDEGDAQSLAKQEAKVNRTKDGREWTSRLLRCQSRLALLALGKEGDVEERMGKASSAIGQGLLQGVSITPTENINVISETAKMPVTISNKLPYPVSVRVSSITDSMEIATSRFADVNIPARGEVQTTFNIRVATSGSTQARLTLQDRKGNNFSSPQTTSITSSLQISDKSGFVLIILALILGALGLWRQFHRQKDPDE</sequence>
<feature type="compositionally biased region" description="Basic and acidic residues" evidence="1">
    <location>
        <begin position="253"/>
        <end position="271"/>
    </location>
</feature>
<evidence type="ECO:0000313" key="4">
    <source>
        <dbReference type="EMBL" id="RBP97270.1"/>
    </source>
</evidence>